<feature type="modified residue" description="4-aspartylphosphate" evidence="7">
    <location>
        <position position="650"/>
    </location>
</feature>
<dbReference type="InterPro" id="IPR003594">
    <property type="entry name" value="HATPase_dom"/>
</dbReference>
<evidence type="ECO:0000256" key="3">
    <source>
        <dbReference type="ARBA" id="ARBA00012438"/>
    </source>
</evidence>
<feature type="modified residue" description="4-aspartylphosphate" evidence="7">
    <location>
        <position position="78"/>
    </location>
</feature>
<dbReference type="FunFam" id="3.30.565.10:FF:000006">
    <property type="entry name" value="Sensor histidine kinase WalK"/>
    <property type="match status" value="1"/>
</dbReference>
<feature type="domain" description="Histidine kinase" evidence="9">
    <location>
        <begin position="357"/>
        <end position="579"/>
    </location>
</feature>
<dbReference type="PROSITE" id="PS50110">
    <property type="entry name" value="RESPONSE_REGULATORY"/>
    <property type="match status" value="2"/>
</dbReference>
<comment type="caution">
    <text evidence="11">The sequence shown here is derived from an EMBL/GenBank/DDBJ whole genome shotgun (WGS) entry which is preliminary data.</text>
</comment>
<name>A0A9X2BZB7_9BURK</name>
<reference evidence="11" key="1">
    <citation type="submission" date="2021-11" db="EMBL/GenBank/DDBJ databases">
        <title>BS-T2-15 a new species belonging to the Comamonadaceae family isolated from the soil of a French oak forest.</title>
        <authorList>
            <person name="Mieszkin S."/>
            <person name="Alain K."/>
        </authorList>
    </citation>
    <scope>NUCLEOTIDE SEQUENCE</scope>
    <source>
        <strain evidence="11">BS-T2-15</strain>
    </source>
</reference>
<dbReference type="PANTHER" id="PTHR43547:SF2">
    <property type="entry name" value="HYBRID SIGNAL TRANSDUCTION HISTIDINE KINASE C"/>
    <property type="match status" value="1"/>
</dbReference>
<dbReference type="InterPro" id="IPR029016">
    <property type="entry name" value="GAF-like_dom_sf"/>
</dbReference>
<dbReference type="Pfam" id="PF02518">
    <property type="entry name" value="HATPase_c"/>
    <property type="match status" value="1"/>
</dbReference>
<dbReference type="CDD" id="cd00075">
    <property type="entry name" value="HATPase"/>
    <property type="match status" value="1"/>
</dbReference>
<evidence type="ECO:0000259" key="9">
    <source>
        <dbReference type="PROSITE" id="PS50109"/>
    </source>
</evidence>
<dbReference type="PRINTS" id="PR00344">
    <property type="entry name" value="BCTRLSENSOR"/>
</dbReference>
<dbReference type="SUPFAM" id="SSF47384">
    <property type="entry name" value="Homodimeric domain of signal transducing histidine kinase"/>
    <property type="match status" value="1"/>
</dbReference>
<keyword evidence="12" id="KW-1185">Reference proteome</keyword>
<dbReference type="Gene3D" id="3.40.50.2300">
    <property type="match status" value="2"/>
</dbReference>
<dbReference type="EMBL" id="JAJLJH010000002">
    <property type="protein sequence ID" value="MCK9686147.1"/>
    <property type="molecule type" value="Genomic_DNA"/>
</dbReference>
<comment type="catalytic activity">
    <reaction evidence="1">
        <text>ATP + protein L-histidine = ADP + protein N-phospho-L-histidine.</text>
        <dbReference type="EC" id="2.7.13.3"/>
    </reaction>
</comment>
<dbReference type="Gene3D" id="1.10.287.130">
    <property type="match status" value="1"/>
</dbReference>
<sequence>MSAVSATSAAAAAPSSIWGGLDGPADRADILIVDDLPEKLLVFETVLGDLNQNLVFARSGADALRQILRRDFAVILLDVNMPDMDGFETATLIRRYKRAAHTPIIFITSYADEMQTARGYSLGAVDYIPSPVVPEVLRSKIRVFVELHILQRRIARQAEERVALAASEAALRLAEESTRRSSLLAGLSHALSGVLDLRQGIHALLTHVVPALAANATVALVDERGVVTHAATRSSLFEDDAASVELSPSALPSAHFALLREALEAPADAPARTANFVDGALQMLPLIHGDRFIGGLWIDGELTALSAALLDEVAARAAIAFATASLYGALQVEIAERRQAEARLEEASRRKDEFLAMLAHELRNPLAPIRNAVELIRLAAPAEAKVRWAADVTDRQVRQLTRLVDELLDVARISQGKVVLQTQCLDLVTLVTQAIDSQRDMLHKRHQTLTLSLPDKPVNLNGDATRLAQVVNNLLSNAIKYTPEGGAISVSVAHEPGGPGEFALLEVSDNGIGIDADLLPHVFELFEQGKRALDRTQGGLGVGLTLVQRLVQLHGGEVVATSAGAGQGSQFRVLLPCLGDVEEPVAPERSEQLPAATVARRILVVDDNVDVVETTTMLLSLSGHQVRSAKDGLQALHIATEFRPDVVLLDIGLPLMDGYEVARRLRQTPQTAGALLIALTGYGQQGDRQRGRDAGFDGHMLKPVDPHALAKMIEG</sequence>
<dbReference type="SUPFAM" id="SSF52172">
    <property type="entry name" value="CheY-like"/>
    <property type="match status" value="2"/>
</dbReference>
<dbReference type="GO" id="GO:0005886">
    <property type="term" value="C:plasma membrane"/>
    <property type="evidence" value="ECO:0007669"/>
    <property type="project" value="UniProtKB-SubCell"/>
</dbReference>
<gene>
    <name evidence="11" type="ORF">LPC04_10570</name>
</gene>
<dbReference type="InterPro" id="IPR036097">
    <property type="entry name" value="HisK_dim/P_sf"/>
</dbReference>
<dbReference type="PROSITE" id="PS50109">
    <property type="entry name" value="HIS_KIN"/>
    <property type="match status" value="1"/>
</dbReference>
<dbReference type="EC" id="2.7.13.3" evidence="3"/>
<dbReference type="AlphaFoldDB" id="A0A9X2BZB7"/>
<dbReference type="Pfam" id="PF00072">
    <property type="entry name" value="Response_reg"/>
    <property type="match status" value="2"/>
</dbReference>
<feature type="coiled-coil region" evidence="8">
    <location>
        <begin position="330"/>
        <end position="357"/>
    </location>
</feature>
<accession>A0A9X2BZB7</accession>
<dbReference type="SUPFAM" id="SSF55874">
    <property type="entry name" value="ATPase domain of HSP90 chaperone/DNA topoisomerase II/histidine kinase"/>
    <property type="match status" value="1"/>
</dbReference>
<evidence type="ECO:0000256" key="6">
    <source>
        <dbReference type="ARBA" id="ARBA00022777"/>
    </source>
</evidence>
<dbReference type="SUPFAM" id="SSF55781">
    <property type="entry name" value="GAF domain-like"/>
    <property type="match status" value="1"/>
</dbReference>
<comment type="subcellular location">
    <subcellularLocation>
        <location evidence="2">Cell inner membrane</location>
        <topology evidence="2">Multi-pass membrane protein</topology>
    </subcellularLocation>
</comment>
<dbReference type="InterPro" id="IPR005467">
    <property type="entry name" value="His_kinase_dom"/>
</dbReference>
<dbReference type="Pfam" id="PF00512">
    <property type="entry name" value="HisKA"/>
    <property type="match status" value="1"/>
</dbReference>
<dbReference type="SMART" id="SM00388">
    <property type="entry name" value="HisKA"/>
    <property type="match status" value="1"/>
</dbReference>
<dbReference type="InterPro" id="IPR001789">
    <property type="entry name" value="Sig_transdc_resp-reg_receiver"/>
</dbReference>
<dbReference type="CDD" id="cd00082">
    <property type="entry name" value="HisKA"/>
    <property type="match status" value="1"/>
</dbReference>
<dbReference type="InterPro" id="IPR003661">
    <property type="entry name" value="HisK_dim/P_dom"/>
</dbReference>
<feature type="domain" description="Response regulatory" evidence="10">
    <location>
        <begin position="29"/>
        <end position="145"/>
    </location>
</feature>
<dbReference type="InterPro" id="IPR011006">
    <property type="entry name" value="CheY-like_superfamily"/>
</dbReference>
<evidence type="ECO:0000313" key="12">
    <source>
        <dbReference type="Proteomes" id="UP001139353"/>
    </source>
</evidence>
<dbReference type="SMART" id="SM00387">
    <property type="entry name" value="HATPase_c"/>
    <property type="match status" value="1"/>
</dbReference>
<evidence type="ECO:0000256" key="5">
    <source>
        <dbReference type="ARBA" id="ARBA00022679"/>
    </source>
</evidence>
<evidence type="ECO:0000259" key="10">
    <source>
        <dbReference type="PROSITE" id="PS50110"/>
    </source>
</evidence>
<dbReference type="GO" id="GO:0000155">
    <property type="term" value="F:phosphorelay sensor kinase activity"/>
    <property type="evidence" value="ECO:0007669"/>
    <property type="project" value="InterPro"/>
</dbReference>
<evidence type="ECO:0000256" key="2">
    <source>
        <dbReference type="ARBA" id="ARBA00004429"/>
    </source>
</evidence>
<evidence type="ECO:0000256" key="7">
    <source>
        <dbReference type="PROSITE-ProRule" id="PRU00169"/>
    </source>
</evidence>
<protein>
    <recommendedName>
        <fullName evidence="3">histidine kinase</fullName>
        <ecNumber evidence="3">2.7.13.3</ecNumber>
    </recommendedName>
</protein>
<dbReference type="Gene3D" id="3.30.450.40">
    <property type="match status" value="1"/>
</dbReference>
<keyword evidence="8" id="KW-0175">Coiled coil</keyword>
<keyword evidence="4 7" id="KW-0597">Phosphoprotein</keyword>
<evidence type="ECO:0000256" key="4">
    <source>
        <dbReference type="ARBA" id="ARBA00022553"/>
    </source>
</evidence>
<keyword evidence="6" id="KW-0418">Kinase</keyword>
<proteinExistence type="predicted"/>
<dbReference type="InterPro" id="IPR004358">
    <property type="entry name" value="Sig_transdc_His_kin-like_C"/>
</dbReference>
<organism evidence="11 12">
    <name type="scientific">Scleromatobacter humisilvae</name>
    <dbReference type="NCBI Taxonomy" id="2897159"/>
    <lineage>
        <taxon>Bacteria</taxon>
        <taxon>Pseudomonadati</taxon>
        <taxon>Pseudomonadota</taxon>
        <taxon>Betaproteobacteria</taxon>
        <taxon>Burkholderiales</taxon>
        <taxon>Sphaerotilaceae</taxon>
        <taxon>Scleromatobacter</taxon>
    </lineage>
</organism>
<evidence type="ECO:0000256" key="1">
    <source>
        <dbReference type="ARBA" id="ARBA00000085"/>
    </source>
</evidence>
<dbReference type="SMART" id="SM00448">
    <property type="entry name" value="REC"/>
    <property type="match status" value="2"/>
</dbReference>
<dbReference type="InterPro" id="IPR036890">
    <property type="entry name" value="HATPase_C_sf"/>
</dbReference>
<dbReference type="Gene3D" id="3.30.565.10">
    <property type="entry name" value="Histidine kinase-like ATPase, C-terminal domain"/>
    <property type="match status" value="1"/>
</dbReference>
<dbReference type="Proteomes" id="UP001139353">
    <property type="component" value="Unassembled WGS sequence"/>
</dbReference>
<evidence type="ECO:0000256" key="8">
    <source>
        <dbReference type="SAM" id="Coils"/>
    </source>
</evidence>
<keyword evidence="5" id="KW-0808">Transferase</keyword>
<dbReference type="RefSeq" id="WP_275682178.1">
    <property type="nucleotide sequence ID" value="NZ_JAJLJH010000002.1"/>
</dbReference>
<dbReference type="PANTHER" id="PTHR43547">
    <property type="entry name" value="TWO-COMPONENT HISTIDINE KINASE"/>
    <property type="match status" value="1"/>
</dbReference>
<evidence type="ECO:0000313" key="11">
    <source>
        <dbReference type="EMBL" id="MCK9686147.1"/>
    </source>
</evidence>
<feature type="domain" description="Response regulatory" evidence="10">
    <location>
        <begin position="601"/>
        <end position="715"/>
    </location>
</feature>